<dbReference type="CDD" id="cd04301">
    <property type="entry name" value="NAT_SF"/>
    <property type="match status" value="1"/>
</dbReference>
<dbReference type="EMBL" id="FNKP01000004">
    <property type="protein sequence ID" value="SDR55066.1"/>
    <property type="molecule type" value="Genomic_DNA"/>
</dbReference>
<dbReference type="GO" id="GO:0005840">
    <property type="term" value="C:ribosome"/>
    <property type="evidence" value="ECO:0007669"/>
    <property type="project" value="UniProtKB-KW"/>
</dbReference>
<dbReference type="GO" id="GO:0016747">
    <property type="term" value="F:acyltransferase activity, transferring groups other than amino-acyl groups"/>
    <property type="evidence" value="ECO:0007669"/>
    <property type="project" value="InterPro"/>
</dbReference>
<dbReference type="Pfam" id="PF00583">
    <property type="entry name" value="Acetyltransf_1"/>
    <property type="match status" value="1"/>
</dbReference>
<organism evidence="4 5">
    <name type="scientific">Paraburkholderia fungorum</name>
    <dbReference type="NCBI Taxonomy" id="134537"/>
    <lineage>
        <taxon>Bacteria</taxon>
        <taxon>Pseudomonadati</taxon>
        <taxon>Pseudomonadota</taxon>
        <taxon>Betaproteobacteria</taxon>
        <taxon>Burkholderiales</taxon>
        <taxon>Burkholderiaceae</taxon>
        <taxon>Paraburkholderia</taxon>
    </lineage>
</organism>
<dbReference type="PROSITE" id="PS51186">
    <property type="entry name" value="GNAT"/>
    <property type="match status" value="1"/>
</dbReference>
<keyword evidence="2" id="KW-0012">Acyltransferase</keyword>
<feature type="domain" description="N-acetyltransferase" evidence="3">
    <location>
        <begin position="1"/>
        <end position="173"/>
    </location>
</feature>
<proteinExistence type="predicted"/>
<dbReference type="AlphaFoldDB" id="A0A1H1JYN8"/>
<keyword evidence="4" id="KW-0689">Ribosomal protein</keyword>
<reference evidence="5" key="1">
    <citation type="submission" date="2016-10" db="EMBL/GenBank/DDBJ databases">
        <authorList>
            <person name="Varghese N."/>
        </authorList>
    </citation>
    <scope>NUCLEOTIDE SEQUENCE [LARGE SCALE GENOMIC DNA]</scope>
    <source>
        <strain evidence="5">GAS106B</strain>
    </source>
</reference>
<evidence type="ECO:0000256" key="2">
    <source>
        <dbReference type="ARBA" id="ARBA00023315"/>
    </source>
</evidence>
<evidence type="ECO:0000313" key="5">
    <source>
        <dbReference type="Proteomes" id="UP000183487"/>
    </source>
</evidence>
<dbReference type="Gene3D" id="3.40.630.30">
    <property type="match status" value="1"/>
</dbReference>
<sequence length="173" mass="19166">MRIRIATVADALPLAKLKRDTFRETFLSEGYGIDYPPGDLIKHEEENYSITTITDQLTNRENRTWVVECEDGGLIGYAQVGPCKLPHSDVPEGAAEIYQIYIRRGAQGTGVGRKLFNSALAYLAVERPGAVWLGVWSGNTKAIAFYEKAGFSLVGTCDFKVGESTDLHLIYRC</sequence>
<dbReference type="InterPro" id="IPR050832">
    <property type="entry name" value="Bact_Acetyltransf"/>
</dbReference>
<keyword evidence="4" id="KW-0687">Ribonucleoprotein</keyword>
<dbReference type="SUPFAM" id="SSF55729">
    <property type="entry name" value="Acyl-CoA N-acyltransferases (Nat)"/>
    <property type="match status" value="1"/>
</dbReference>
<dbReference type="Proteomes" id="UP000183487">
    <property type="component" value="Unassembled WGS sequence"/>
</dbReference>
<dbReference type="PANTHER" id="PTHR43877">
    <property type="entry name" value="AMINOALKYLPHOSPHONATE N-ACETYLTRANSFERASE-RELATED-RELATED"/>
    <property type="match status" value="1"/>
</dbReference>
<evidence type="ECO:0000256" key="1">
    <source>
        <dbReference type="ARBA" id="ARBA00022679"/>
    </source>
</evidence>
<keyword evidence="1" id="KW-0808">Transferase</keyword>
<keyword evidence="5" id="KW-1185">Reference proteome</keyword>
<accession>A0A1H1JYN8</accession>
<dbReference type="InterPro" id="IPR016181">
    <property type="entry name" value="Acyl_CoA_acyltransferase"/>
</dbReference>
<dbReference type="RefSeq" id="WP_074774513.1">
    <property type="nucleotide sequence ID" value="NZ_FNKP01000004.1"/>
</dbReference>
<gene>
    <name evidence="4" type="ORF">SAMN05443245_7583</name>
</gene>
<dbReference type="PANTHER" id="PTHR43877:SF1">
    <property type="entry name" value="ACETYLTRANSFERASE"/>
    <property type="match status" value="1"/>
</dbReference>
<dbReference type="InterPro" id="IPR000182">
    <property type="entry name" value="GNAT_dom"/>
</dbReference>
<name>A0A1H1JYN8_9BURK</name>
<evidence type="ECO:0000259" key="3">
    <source>
        <dbReference type="PROSITE" id="PS51186"/>
    </source>
</evidence>
<evidence type="ECO:0000313" key="4">
    <source>
        <dbReference type="EMBL" id="SDR55066.1"/>
    </source>
</evidence>
<protein>
    <submittedName>
        <fullName evidence="4">Ribosomal protein S18 acetylase RimI</fullName>
    </submittedName>
</protein>
<dbReference type="OrthoDB" id="5355033at2"/>